<evidence type="ECO:0000313" key="3">
    <source>
        <dbReference type="Proteomes" id="UP000593571"/>
    </source>
</evidence>
<comment type="caution">
    <text evidence="2">The sequence shown here is derived from an EMBL/GenBank/DDBJ whole genome shotgun (WGS) entry which is preliminary data.</text>
</comment>
<dbReference type="EMBL" id="JACASE010000003">
    <property type="protein sequence ID" value="KAF6486250.1"/>
    <property type="molecule type" value="Genomic_DNA"/>
</dbReference>
<organism evidence="2 3">
    <name type="scientific">Rousettus aegyptiacus</name>
    <name type="common">Egyptian fruit bat</name>
    <name type="synonym">Pteropus aegyptiacus</name>
    <dbReference type="NCBI Taxonomy" id="9407"/>
    <lineage>
        <taxon>Eukaryota</taxon>
        <taxon>Metazoa</taxon>
        <taxon>Chordata</taxon>
        <taxon>Craniata</taxon>
        <taxon>Vertebrata</taxon>
        <taxon>Euteleostomi</taxon>
        <taxon>Mammalia</taxon>
        <taxon>Eutheria</taxon>
        <taxon>Laurasiatheria</taxon>
        <taxon>Chiroptera</taxon>
        <taxon>Yinpterochiroptera</taxon>
        <taxon>Pteropodoidea</taxon>
        <taxon>Pteropodidae</taxon>
        <taxon>Rousettinae</taxon>
        <taxon>Rousettus</taxon>
    </lineage>
</organism>
<feature type="compositionally biased region" description="Gly residues" evidence="1">
    <location>
        <begin position="9"/>
        <end position="18"/>
    </location>
</feature>
<keyword evidence="2" id="KW-0675">Receptor</keyword>
<proteinExistence type="predicted"/>
<protein>
    <submittedName>
        <fullName evidence="2">Nuclear receptor subfamily 6 group A member 1</fullName>
    </submittedName>
</protein>
<evidence type="ECO:0000256" key="1">
    <source>
        <dbReference type="SAM" id="MobiDB-lite"/>
    </source>
</evidence>
<name>A0A7J8IPX2_ROUAE</name>
<accession>A0A7J8IPX2</accession>
<evidence type="ECO:0000313" key="2">
    <source>
        <dbReference type="EMBL" id="KAF6486250.1"/>
    </source>
</evidence>
<sequence length="67" mass="6960">MERDERPPSGGGGGGGSAGFLEPPAALPPPPRNGFCQDELAELDPGTTAKFPRLFCQIEPPGLQLLT</sequence>
<feature type="region of interest" description="Disordered" evidence="1">
    <location>
        <begin position="1"/>
        <end position="37"/>
    </location>
</feature>
<dbReference type="Proteomes" id="UP000593571">
    <property type="component" value="Unassembled WGS sequence"/>
</dbReference>
<dbReference type="AlphaFoldDB" id="A0A7J8IPX2"/>
<reference evidence="2 3" key="1">
    <citation type="journal article" date="2020" name="Nature">
        <title>Six reference-quality genomes reveal evolution of bat adaptations.</title>
        <authorList>
            <person name="Jebb D."/>
            <person name="Huang Z."/>
            <person name="Pippel M."/>
            <person name="Hughes G.M."/>
            <person name="Lavrichenko K."/>
            <person name="Devanna P."/>
            <person name="Winkler S."/>
            <person name="Jermiin L.S."/>
            <person name="Skirmuntt E.C."/>
            <person name="Katzourakis A."/>
            <person name="Burkitt-Gray L."/>
            <person name="Ray D.A."/>
            <person name="Sullivan K.A.M."/>
            <person name="Roscito J.G."/>
            <person name="Kirilenko B.M."/>
            <person name="Davalos L.M."/>
            <person name="Corthals A.P."/>
            <person name="Power M.L."/>
            <person name="Jones G."/>
            <person name="Ransome R.D."/>
            <person name="Dechmann D.K.N."/>
            <person name="Locatelli A.G."/>
            <person name="Puechmaille S.J."/>
            <person name="Fedrigo O."/>
            <person name="Jarvis E.D."/>
            <person name="Hiller M."/>
            <person name="Vernes S.C."/>
            <person name="Myers E.W."/>
            <person name="Teeling E.C."/>
        </authorList>
    </citation>
    <scope>NUCLEOTIDE SEQUENCE [LARGE SCALE GENOMIC DNA]</scope>
    <source>
        <strain evidence="2">MRouAeg1</strain>
        <tissue evidence="2">Muscle</tissue>
    </source>
</reference>
<keyword evidence="3" id="KW-1185">Reference proteome</keyword>
<gene>
    <name evidence="2" type="ORF">HJG63_014360</name>
</gene>